<evidence type="ECO:0000256" key="1">
    <source>
        <dbReference type="ARBA" id="ARBA00004442"/>
    </source>
</evidence>
<dbReference type="InterPro" id="IPR011990">
    <property type="entry name" value="TPR-like_helical_dom_sf"/>
</dbReference>
<gene>
    <name evidence="8" type="ORF">PEPS_31220</name>
</gene>
<dbReference type="RefSeq" id="WP_332921162.1">
    <property type="nucleotide sequence ID" value="NZ_AP025293.1"/>
</dbReference>
<dbReference type="Proteomes" id="UP001354989">
    <property type="component" value="Plasmid pPP1"/>
</dbReference>
<evidence type="ECO:0000259" key="7">
    <source>
        <dbReference type="Pfam" id="PF14322"/>
    </source>
</evidence>
<reference evidence="8 9" key="1">
    <citation type="submission" date="2021-12" db="EMBL/GenBank/DDBJ databases">
        <title>Genome sequencing of bacteria with rrn-lacking chromosome and rrn-plasmid.</title>
        <authorList>
            <person name="Anda M."/>
            <person name="Iwasaki W."/>
        </authorList>
    </citation>
    <scope>NUCLEOTIDE SEQUENCE [LARGE SCALE GENOMIC DNA]</scope>
    <source>
        <strain evidence="8 9">NBRC 101262</strain>
        <plasmid evidence="8 9">pPP1</plasmid>
    </source>
</reference>
<comment type="subcellular location">
    <subcellularLocation>
        <location evidence="1">Cell outer membrane</location>
    </subcellularLocation>
</comment>
<protein>
    <submittedName>
        <fullName evidence="8">Membrane protein</fullName>
    </submittedName>
</protein>
<dbReference type="InterPro" id="IPR033985">
    <property type="entry name" value="SusD-like_N"/>
</dbReference>
<name>A0ABM7VIP3_9BACT</name>
<keyword evidence="8" id="KW-0614">Plasmid</keyword>
<evidence type="ECO:0000256" key="3">
    <source>
        <dbReference type="ARBA" id="ARBA00022729"/>
    </source>
</evidence>
<dbReference type="Gene3D" id="1.25.40.390">
    <property type="match status" value="1"/>
</dbReference>
<evidence type="ECO:0000256" key="2">
    <source>
        <dbReference type="ARBA" id="ARBA00006275"/>
    </source>
</evidence>
<dbReference type="PROSITE" id="PS51257">
    <property type="entry name" value="PROKAR_LIPOPROTEIN"/>
    <property type="match status" value="1"/>
</dbReference>
<evidence type="ECO:0000256" key="4">
    <source>
        <dbReference type="ARBA" id="ARBA00023136"/>
    </source>
</evidence>
<dbReference type="SUPFAM" id="SSF48452">
    <property type="entry name" value="TPR-like"/>
    <property type="match status" value="1"/>
</dbReference>
<keyword evidence="5" id="KW-0998">Cell outer membrane</keyword>
<feature type="domain" description="SusD-like N-terminal" evidence="7">
    <location>
        <begin position="76"/>
        <end position="234"/>
    </location>
</feature>
<dbReference type="InterPro" id="IPR012944">
    <property type="entry name" value="SusD_RagB_dom"/>
</dbReference>
<sequence length="474" mass="54630">MRTNIFWVLILSTFFSACSQDFLMREPTESINDGDTFERYYSAKAALIGVYDLLSAPTFDGLYLPITNDIIGEDVMVNTVNNWNWFVPIYQLNTLPNHTYVDYPWHQGYRVIHAANMVITNVGNIPDATNDQKAQMEAEARLLRAYAHLQLVQLFAPAYHVDPQAESIMLLDRVLQWSEEPMPRASLSDVYEFLLQDIQVAIDLFDRVEQEDQLQDPAYMSQRAGYALLARVNLNMHRWEEAFDAANMAVEDMELTDGIDLLRGFNFRNAESIFTIAYTPQDNNVYMTIPSFYYPVYGYSSMRANEDFVNMFASSDLRANQFYMEEEIDPDRHLIMKFHHNAVVGNAERIPMRASEMVLIQAEAAAEMGNDRKAQDALFRIQQRADPSAFPPTATGQELIDLILIERRKELFGEGFRMSDIKRRSAPFVRGGNHWVKFDFSQQDDDYYRMTLPIPQSEIDANSNISESNQNQGY</sequence>
<keyword evidence="4" id="KW-0472">Membrane</keyword>
<evidence type="ECO:0000256" key="5">
    <source>
        <dbReference type="ARBA" id="ARBA00023237"/>
    </source>
</evidence>
<evidence type="ECO:0000313" key="8">
    <source>
        <dbReference type="EMBL" id="BDD00842.1"/>
    </source>
</evidence>
<accession>A0ABM7VIP3</accession>
<evidence type="ECO:0000313" key="9">
    <source>
        <dbReference type="Proteomes" id="UP001354989"/>
    </source>
</evidence>
<organism evidence="8 9">
    <name type="scientific">Persicobacter psychrovividus</name>
    <dbReference type="NCBI Taxonomy" id="387638"/>
    <lineage>
        <taxon>Bacteria</taxon>
        <taxon>Pseudomonadati</taxon>
        <taxon>Bacteroidota</taxon>
        <taxon>Cytophagia</taxon>
        <taxon>Cytophagales</taxon>
        <taxon>Persicobacteraceae</taxon>
        <taxon>Persicobacter</taxon>
    </lineage>
</organism>
<feature type="domain" description="RagB/SusD" evidence="6">
    <location>
        <begin position="345"/>
        <end position="474"/>
    </location>
</feature>
<comment type="similarity">
    <text evidence="2">Belongs to the SusD family.</text>
</comment>
<dbReference type="Pfam" id="PF07980">
    <property type="entry name" value="SusD_RagB"/>
    <property type="match status" value="1"/>
</dbReference>
<proteinExistence type="inferred from homology"/>
<keyword evidence="9" id="KW-1185">Reference proteome</keyword>
<dbReference type="EMBL" id="AP025293">
    <property type="protein sequence ID" value="BDD00842.1"/>
    <property type="molecule type" value="Genomic_DNA"/>
</dbReference>
<keyword evidence="3" id="KW-0732">Signal</keyword>
<evidence type="ECO:0000259" key="6">
    <source>
        <dbReference type="Pfam" id="PF07980"/>
    </source>
</evidence>
<dbReference type="Pfam" id="PF14322">
    <property type="entry name" value="SusD-like_3"/>
    <property type="match status" value="1"/>
</dbReference>
<geneLocation type="plasmid" evidence="8 9">
    <name>pPP1</name>
</geneLocation>